<sequence length="205" mass="22876">MSASGDKQMTAKLAELDINTDDSSKLPSFSSPSFSPLNSTNVAASDDVIMSDEKLTETETEAMITLGLPTKFSSTPRFGFQKQTARKPGRKVHFNKYWAHFNELFVNLVTIAQNTNSAAAVDEVLQPIVTRRARLIPKHRSADRFLELATGFSNQTTFPDLTEYVKHYIDFDVRESNVIRAHNAAKSVVAKFHNSAFALDFPLQM</sequence>
<reference evidence="1" key="1">
    <citation type="journal article" date="2013" name="Genetics">
        <title>The draft genome and transcriptome of Panagrellus redivivus are shaped by the harsh demands of a free-living lifestyle.</title>
        <authorList>
            <person name="Srinivasan J."/>
            <person name="Dillman A.R."/>
            <person name="Macchietto M.G."/>
            <person name="Heikkinen L."/>
            <person name="Lakso M."/>
            <person name="Fracchia K.M."/>
            <person name="Antoshechkin I."/>
            <person name="Mortazavi A."/>
            <person name="Wong G."/>
            <person name="Sternberg P.W."/>
        </authorList>
    </citation>
    <scope>NUCLEOTIDE SEQUENCE [LARGE SCALE GENOMIC DNA]</scope>
    <source>
        <strain evidence="1">MT8872</strain>
    </source>
</reference>
<organism evidence="1 2">
    <name type="scientific">Panagrellus redivivus</name>
    <name type="common">Microworm</name>
    <dbReference type="NCBI Taxonomy" id="6233"/>
    <lineage>
        <taxon>Eukaryota</taxon>
        <taxon>Metazoa</taxon>
        <taxon>Ecdysozoa</taxon>
        <taxon>Nematoda</taxon>
        <taxon>Chromadorea</taxon>
        <taxon>Rhabditida</taxon>
        <taxon>Tylenchina</taxon>
        <taxon>Panagrolaimomorpha</taxon>
        <taxon>Panagrolaimoidea</taxon>
        <taxon>Panagrolaimidae</taxon>
        <taxon>Panagrellus</taxon>
    </lineage>
</organism>
<evidence type="ECO:0000313" key="1">
    <source>
        <dbReference type="Proteomes" id="UP000492821"/>
    </source>
</evidence>
<reference evidence="2" key="2">
    <citation type="submission" date="2020-10" db="UniProtKB">
        <authorList>
            <consortium name="WormBaseParasite"/>
        </authorList>
    </citation>
    <scope>IDENTIFICATION</scope>
</reference>
<evidence type="ECO:0000313" key="2">
    <source>
        <dbReference type="WBParaSite" id="Pan_g11642.t1"/>
    </source>
</evidence>
<accession>A0A7E4URN8</accession>
<dbReference type="Proteomes" id="UP000492821">
    <property type="component" value="Unassembled WGS sequence"/>
</dbReference>
<dbReference type="WBParaSite" id="Pan_g11642.t1">
    <property type="protein sequence ID" value="Pan_g11642.t1"/>
    <property type="gene ID" value="Pan_g11642"/>
</dbReference>
<dbReference type="AlphaFoldDB" id="A0A7E4URN8"/>
<protein>
    <submittedName>
        <fullName evidence="2">GLOBIN domain-containing protein</fullName>
    </submittedName>
</protein>
<keyword evidence="1" id="KW-1185">Reference proteome</keyword>
<name>A0A7E4URN8_PANRE</name>
<proteinExistence type="predicted"/>